<sequence>MPETPYQQAHRPAAKFNSRREYLEHELEVMSPKRWGINLPLRDYRFEWEDLVPAVAATIGKIVMVSATVSVFAASLGLAPEFVVENVRFEMLIAALLFAFLVSGLFNPRANLAGTHGPMIPMIPILVAAGGHPLAFGIMVGVFGLILSLSGGGSKLVGMAGDGVKGGLLIYLGSVGLLSQINAFKGWSTTIEMPELSFVVLFLIVVLYAWLARLKMRWLAIPLCSAVASIIALAMGAPFEFTTEAGLPNMSPGYWWGEDSGWQLGLPGLSHFVAVLPFAVLAVAMWSPDFIGHRVFQELNYPKKAQDVLMNIDDTMAVASTRQIVGTTLGGGNLASSWGTYMIPASIAKRPIPAGANLTALLCVLCAVFGAPMDLAMWEPVLRVALIVGVFLPLLEAGMEMIKDTQTAQGAGIVIFASALVNPVFGWSLTMLLDNSGLLGKNERSDSLSTAERWTIPIITFAVCGGAMASVGLLPGIPALF</sequence>
<evidence type="ECO:0008006" key="4">
    <source>
        <dbReference type="Google" id="ProtNLM"/>
    </source>
</evidence>
<feature type="transmembrane region" description="Helical" evidence="1">
    <location>
        <begin position="193"/>
        <end position="211"/>
    </location>
</feature>
<keyword evidence="1" id="KW-1133">Transmembrane helix</keyword>
<dbReference type="AlphaFoldDB" id="A0A1X9NH54"/>
<keyword evidence="1" id="KW-0812">Transmembrane</keyword>
<feature type="transmembrane region" description="Helical" evidence="1">
    <location>
        <begin position="411"/>
        <end position="433"/>
    </location>
</feature>
<gene>
    <name evidence="2" type="ORF">BST96_09070</name>
</gene>
<dbReference type="InterPro" id="IPR021794">
    <property type="entry name" value="DUF3360"/>
</dbReference>
<name>A0A1X9NH54_9GAMM</name>
<dbReference type="EMBL" id="CP019343">
    <property type="protein sequence ID" value="ARN74257.1"/>
    <property type="molecule type" value="Genomic_DNA"/>
</dbReference>
<dbReference type="Proteomes" id="UP000193450">
    <property type="component" value="Chromosome"/>
</dbReference>
<dbReference type="Pfam" id="PF11840">
    <property type="entry name" value="DUF3360"/>
    <property type="match status" value="1"/>
</dbReference>
<feature type="transmembrane region" description="Helical" evidence="1">
    <location>
        <begin position="381"/>
        <end position="399"/>
    </location>
</feature>
<feature type="transmembrane region" description="Helical" evidence="1">
    <location>
        <begin position="354"/>
        <end position="375"/>
    </location>
</feature>
<dbReference type="STRING" id="716816.BST96_09070"/>
<feature type="transmembrane region" description="Helical" evidence="1">
    <location>
        <begin position="122"/>
        <end position="147"/>
    </location>
</feature>
<evidence type="ECO:0000313" key="2">
    <source>
        <dbReference type="EMBL" id="ARN74257.1"/>
    </source>
</evidence>
<dbReference type="OrthoDB" id="8605535at2"/>
<feature type="transmembrane region" description="Helical" evidence="1">
    <location>
        <begin position="91"/>
        <end position="110"/>
    </location>
</feature>
<protein>
    <recommendedName>
        <fullName evidence="4">DUF3360 domain-containing protein</fullName>
    </recommendedName>
</protein>
<evidence type="ECO:0000313" key="3">
    <source>
        <dbReference type="Proteomes" id="UP000193450"/>
    </source>
</evidence>
<proteinExistence type="predicted"/>
<keyword evidence="3" id="KW-1185">Reference proteome</keyword>
<dbReference type="KEGG" id="osg:BST96_09070"/>
<evidence type="ECO:0000256" key="1">
    <source>
        <dbReference type="SAM" id="Phobius"/>
    </source>
</evidence>
<dbReference type="RefSeq" id="WP_085758395.1">
    <property type="nucleotide sequence ID" value="NZ_CP019343.1"/>
</dbReference>
<feature type="transmembrane region" description="Helical" evidence="1">
    <location>
        <begin position="453"/>
        <end position="474"/>
    </location>
</feature>
<organism evidence="2 3">
    <name type="scientific">Oceanicoccus sagamiensis</name>
    <dbReference type="NCBI Taxonomy" id="716816"/>
    <lineage>
        <taxon>Bacteria</taxon>
        <taxon>Pseudomonadati</taxon>
        <taxon>Pseudomonadota</taxon>
        <taxon>Gammaproteobacteria</taxon>
        <taxon>Cellvibrionales</taxon>
        <taxon>Spongiibacteraceae</taxon>
        <taxon>Oceanicoccus</taxon>
    </lineage>
</organism>
<reference evidence="2 3" key="1">
    <citation type="submission" date="2016-11" db="EMBL/GenBank/DDBJ databases">
        <title>Trade-off between light-utilization and light-protection in marine flavobacteria.</title>
        <authorList>
            <person name="Kumagai Y."/>
        </authorList>
    </citation>
    <scope>NUCLEOTIDE SEQUENCE [LARGE SCALE GENOMIC DNA]</scope>
    <source>
        <strain evidence="2 3">NBRC 107125</strain>
    </source>
</reference>
<feature type="transmembrane region" description="Helical" evidence="1">
    <location>
        <begin position="261"/>
        <end position="286"/>
    </location>
</feature>
<feature type="transmembrane region" description="Helical" evidence="1">
    <location>
        <begin position="51"/>
        <end position="79"/>
    </location>
</feature>
<keyword evidence="1" id="KW-0472">Membrane</keyword>
<feature type="transmembrane region" description="Helical" evidence="1">
    <location>
        <begin position="218"/>
        <end position="241"/>
    </location>
</feature>
<accession>A0A1X9NH54</accession>